<feature type="region of interest" description="Disordered" evidence="2">
    <location>
        <begin position="618"/>
        <end position="643"/>
    </location>
</feature>
<name>A0A644V8L2_9ZZZZ</name>
<evidence type="ECO:0000256" key="1">
    <source>
        <dbReference type="SAM" id="Coils"/>
    </source>
</evidence>
<dbReference type="EMBL" id="VSSQ01000233">
    <property type="protein sequence ID" value="MPL87102.1"/>
    <property type="molecule type" value="Genomic_DNA"/>
</dbReference>
<keyword evidence="1" id="KW-0175">Coiled coil</keyword>
<dbReference type="AlphaFoldDB" id="A0A644V8L2"/>
<feature type="compositionally biased region" description="Basic and acidic residues" evidence="2">
    <location>
        <begin position="40"/>
        <end position="53"/>
    </location>
</feature>
<feature type="region of interest" description="Disordered" evidence="2">
    <location>
        <begin position="40"/>
        <end position="63"/>
    </location>
</feature>
<evidence type="ECO:0000313" key="3">
    <source>
        <dbReference type="EMBL" id="MPL87102.1"/>
    </source>
</evidence>
<reference evidence="3" key="1">
    <citation type="submission" date="2019-08" db="EMBL/GenBank/DDBJ databases">
        <authorList>
            <person name="Kucharzyk K."/>
            <person name="Murdoch R.W."/>
            <person name="Higgins S."/>
            <person name="Loffler F."/>
        </authorList>
    </citation>
    <scope>NUCLEOTIDE SEQUENCE</scope>
</reference>
<feature type="coiled-coil region" evidence="1">
    <location>
        <begin position="262"/>
        <end position="348"/>
    </location>
</feature>
<evidence type="ECO:0000256" key="2">
    <source>
        <dbReference type="SAM" id="MobiDB-lite"/>
    </source>
</evidence>
<sequence>MAKKLTDDEIKWIISLDSSGAQKSIQDLVHESRNLEKANRETRQEMKELEAQGKKNSAQWLASKKSIEDNNAAIELNRKKVEQLEKQLKLEDMTMKQLRKSAKDLQAQLDVMEPSDPAWTTLKNQLDATKERMADLRNQGNTLIQTMAAMPNPIGAATQSVLGFQKGLIAIATNPVGAVLTALGLIITGLIKSFQRFSTASEEGAHRTATAMAPLKVVANTIGDAFEWVGEKVVNAFTGIGKVVANTVKFLSDNFGIMDDVNEKMQRQYEIEEKQYVLQQKQKSLILEQKEAEAQMLELRHKMMQKDKYDAKEREGFVKKYQELERGLFNTKEQLAKEELELTKMKAAQDDNTLQDNIAIKEAEAKVVQARIDSAHYLMELEEKNQGIRAELLAKEKAAKKKTIEDHLKAVDQSIADEKLALSKKYAEGLIDKFTHTKKLEELELESLRRKLSIYGLEEKKRKEIEQSILNYRIKMMESFKLPDELTKQQSIADRKVAIHKKASEELKRIGEKNLRNEKEVYQKLAAESEKFKVMASDAAGSFGNILGGFISDSETATANFQYNMLLLALDTLKQVVLMATAELFANMTAKLGPIAGPIAAAAGTALIMGVFEGVKGSIKRPSSRTDSNDDNPGTSPNGVSIVPQRAKGKYDVIGASDGRQYRDVPYIGTPQSGIISNPSLISEHGGELIISTPDMEMLKKDIRFPIMVQAINDARDRRVLQRAEGKYDTIPSYPSQPGISYIPDPETKKINSRLFALLSKLEKDGVFIKYGHLEKSADRVNNLRSKVSKK</sequence>
<proteinExistence type="predicted"/>
<protein>
    <submittedName>
        <fullName evidence="3">Uncharacterized protein</fullName>
    </submittedName>
</protein>
<accession>A0A644V8L2</accession>
<comment type="caution">
    <text evidence="3">The sequence shown here is derived from an EMBL/GenBank/DDBJ whole genome shotgun (WGS) entry which is preliminary data.</text>
</comment>
<organism evidence="3">
    <name type="scientific">bioreactor metagenome</name>
    <dbReference type="NCBI Taxonomy" id="1076179"/>
    <lineage>
        <taxon>unclassified sequences</taxon>
        <taxon>metagenomes</taxon>
        <taxon>ecological metagenomes</taxon>
    </lineage>
</organism>
<gene>
    <name evidence="3" type="ORF">SDC9_33096</name>
</gene>